<dbReference type="EMBL" id="GBRH01204653">
    <property type="protein sequence ID" value="JAD93242.1"/>
    <property type="molecule type" value="Transcribed_RNA"/>
</dbReference>
<evidence type="ECO:0000256" key="3">
    <source>
        <dbReference type="ARBA" id="ARBA00022448"/>
    </source>
</evidence>
<evidence type="ECO:0000256" key="7">
    <source>
        <dbReference type="ARBA" id="ARBA00023136"/>
    </source>
</evidence>
<reference evidence="10" key="1">
    <citation type="submission" date="2014-09" db="EMBL/GenBank/DDBJ databases">
        <authorList>
            <person name="Magalhaes I.L.F."/>
            <person name="Oliveira U."/>
            <person name="Santos F.R."/>
            <person name="Vidigal T.H.D.A."/>
            <person name="Brescovit A.D."/>
            <person name="Santos A.J."/>
        </authorList>
    </citation>
    <scope>NUCLEOTIDE SEQUENCE</scope>
    <source>
        <tissue evidence="10">Shoot tissue taken approximately 20 cm above the soil surface</tissue>
    </source>
</reference>
<proteinExistence type="inferred from homology"/>
<dbReference type="InterPro" id="IPR023395">
    <property type="entry name" value="MCP_dom_sf"/>
</dbReference>
<evidence type="ECO:0000313" key="10">
    <source>
        <dbReference type="EMBL" id="JAD93242.1"/>
    </source>
</evidence>
<dbReference type="PANTHER" id="PTHR45667">
    <property type="entry name" value="S-ADENOSYLMETHIONINE MITOCHONDRIAL CARRIER PROTEIN"/>
    <property type="match status" value="1"/>
</dbReference>
<organism evidence="10">
    <name type="scientific">Arundo donax</name>
    <name type="common">Giant reed</name>
    <name type="synonym">Donax arundinaceus</name>
    <dbReference type="NCBI Taxonomy" id="35708"/>
    <lineage>
        <taxon>Eukaryota</taxon>
        <taxon>Viridiplantae</taxon>
        <taxon>Streptophyta</taxon>
        <taxon>Embryophyta</taxon>
        <taxon>Tracheophyta</taxon>
        <taxon>Spermatophyta</taxon>
        <taxon>Magnoliopsida</taxon>
        <taxon>Liliopsida</taxon>
        <taxon>Poales</taxon>
        <taxon>Poaceae</taxon>
        <taxon>PACMAD clade</taxon>
        <taxon>Arundinoideae</taxon>
        <taxon>Arundineae</taxon>
        <taxon>Arundo</taxon>
    </lineage>
</organism>
<dbReference type="PROSITE" id="PS50920">
    <property type="entry name" value="SOLCAR"/>
    <property type="match status" value="1"/>
</dbReference>
<dbReference type="SUPFAM" id="SSF103506">
    <property type="entry name" value="Mitochondrial carrier"/>
    <property type="match status" value="1"/>
</dbReference>
<evidence type="ECO:0000256" key="2">
    <source>
        <dbReference type="ARBA" id="ARBA00006375"/>
    </source>
</evidence>
<dbReference type="GO" id="GO:0016020">
    <property type="term" value="C:membrane"/>
    <property type="evidence" value="ECO:0007669"/>
    <property type="project" value="UniProtKB-SubCell"/>
</dbReference>
<dbReference type="Gene3D" id="1.50.40.10">
    <property type="entry name" value="Mitochondrial carrier domain"/>
    <property type="match status" value="1"/>
</dbReference>
<evidence type="ECO:0000256" key="9">
    <source>
        <dbReference type="RuleBase" id="RU000488"/>
    </source>
</evidence>
<protein>
    <submittedName>
        <fullName evidence="10">Uncharacterized protein</fullName>
    </submittedName>
</protein>
<keyword evidence="3 9" id="KW-0813">Transport</keyword>
<reference evidence="10" key="2">
    <citation type="journal article" date="2015" name="Data Brief">
        <title>Shoot transcriptome of the giant reed, Arundo donax.</title>
        <authorList>
            <person name="Barrero R.A."/>
            <person name="Guerrero F.D."/>
            <person name="Moolhuijzen P."/>
            <person name="Goolsby J.A."/>
            <person name="Tidwell J."/>
            <person name="Bellgard S.E."/>
            <person name="Bellgard M.I."/>
        </authorList>
    </citation>
    <scope>NUCLEOTIDE SEQUENCE</scope>
    <source>
        <tissue evidence="10">Shoot tissue taken approximately 20 cm above the soil surface</tissue>
    </source>
</reference>
<keyword evidence="7 8" id="KW-0472">Membrane</keyword>
<dbReference type="EMBL" id="GBRH01280646">
    <property type="protein sequence ID" value="JAD17249.1"/>
    <property type="molecule type" value="Transcribed_RNA"/>
</dbReference>
<dbReference type="AlphaFoldDB" id="A0A0A9EB77"/>
<evidence type="ECO:0000256" key="4">
    <source>
        <dbReference type="ARBA" id="ARBA00022692"/>
    </source>
</evidence>
<comment type="subcellular location">
    <subcellularLocation>
        <location evidence="1">Membrane</location>
        <topology evidence="1">Multi-pass membrane protein</topology>
    </subcellularLocation>
</comment>
<accession>A0A0A9EB77</accession>
<keyword evidence="5" id="KW-0677">Repeat</keyword>
<keyword evidence="6" id="KW-1133">Transmembrane helix</keyword>
<evidence type="ECO:0000256" key="8">
    <source>
        <dbReference type="PROSITE-ProRule" id="PRU00282"/>
    </source>
</evidence>
<evidence type="ECO:0000256" key="1">
    <source>
        <dbReference type="ARBA" id="ARBA00004141"/>
    </source>
</evidence>
<feature type="repeat" description="Solcar" evidence="8">
    <location>
        <begin position="1"/>
        <end position="71"/>
    </location>
</feature>
<sequence length="83" mass="9642">MFTTPFDVVKTRVQLQALSPVIKYEGVLHALKEIFRQEGLRGLYRGLTPRLAMYISQGALFFTSYEFLKTIMFPEQEFPTMGF</sequence>
<dbReference type="InterPro" id="IPR018108">
    <property type="entry name" value="MCP_transmembrane"/>
</dbReference>
<comment type="similarity">
    <text evidence="2 9">Belongs to the mitochondrial carrier (TC 2.A.29) family.</text>
</comment>
<keyword evidence="4 8" id="KW-0812">Transmembrane</keyword>
<dbReference type="Pfam" id="PF00153">
    <property type="entry name" value="Mito_carr"/>
    <property type="match status" value="1"/>
</dbReference>
<evidence type="ECO:0000256" key="6">
    <source>
        <dbReference type="ARBA" id="ARBA00022989"/>
    </source>
</evidence>
<name>A0A0A9EB77_ARUDO</name>
<evidence type="ECO:0000256" key="5">
    <source>
        <dbReference type="ARBA" id="ARBA00022737"/>
    </source>
</evidence>